<evidence type="ECO:0000256" key="1">
    <source>
        <dbReference type="SAM" id="SignalP"/>
    </source>
</evidence>
<dbReference type="AlphaFoldDB" id="A0A1L7X5K7"/>
<dbReference type="PANTHER" id="PTHR38847:SF1">
    <property type="entry name" value="PSEUDOURIDINE SYNTHASE RSUA_RLUA-LIKE DOMAIN-CONTAINING PROTEIN"/>
    <property type="match status" value="1"/>
</dbReference>
<dbReference type="EMBL" id="FJOG01000015">
    <property type="protein sequence ID" value="CZR60299.1"/>
    <property type="molecule type" value="Genomic_DNA"/>
</dbReference>
<evidence type="ECO:0000313" key="3">
    <source>
        <dbReference type="Proteomes" id="UP000184330"/>
    </source>
</evidence>
<keyword evidence="1" id="KW-0732">Signal</keyword>
<sequence length="235" mass="25007">MHLSLGLLILGSLGVVGAQTPGVQDLSGVSLTQLAYGGSGCPQGALKFAELITPWRRVAEFSTTSNSPSFDINGRFMAIIDGFTAAVGSNASVTDQRKACQININLNYSANLQYTLVNSTYSGYTNLGYGVNGTHNMTVYFTGSSPSPDPDGENRIAKAGKEGNAQKSFDDTLQGTLNEKFTVYKLTHLETTDLWSPCGSPSPINVVNELSVTQTGTGSLYDSGVMDFAFLWRSC</sequence>
<protein>
    <recommendedName>
        <fullName evidence="4">Secreted protein</fullName>
    </recommendedName>
</protein>
<proteinExistence type="predicted"/>
<name>A0A1L7X5K7_9HELO</name>
<dbReference type="Pfam" id="PF14273">
    <property type="entry name" value="DUF4360"/>
    <property type="match status" value="1"/>
</dbReference>
<dbReference type="Proteomes" id="UP000184330">
    <property type="component" value="Unassembled WGS sequence"/>
</dbReference>
<evidence type="ECO:0000313" key="2">
    <source>
        <dbReference type="EMBL" id="CZR60299.1"/>
    </source>
</evidence>
<feature type="chain" id="PRO_5012069419" description="Secreted protein" evidence="1">
    <location>
        <begin position="19"/>
        <end position="235"/>
    </location>
</feature>
<accession>A0A1L7X5K7</accession>
<evidence type="ECO:0008006" key="4">
    <source>
        <dbReference type="Google" id="ProtNLM"/>
    </source>
</evidence>
<keyword evidence="3" id="KW-1185">Reference proteome</keyword>
<dbReference type="STRING" id="576137.A0A1L7X5K7"/>
<gene>
    <name evidence="2" type="ORF">PAC_10195</name>
</gene>
<feature type="signal peptide" evidence="1">
    <location>
        <begin position="1"/>
        <end position="18"/>
    </location>
</feature>
<dbReference type="PANTHER" id="PTHR38847">
    <property type="match status" value="1"/>
</dbReference>
<organism evidence="2 3">
    <name type="scientific">Phialocephala subalpina</name>
    <dbReference type="NCBI Taxonomy" id="576137"/>
    <lineage>
        <taxon>Eukaryota</taxon>
        <taxon>Fungi</taxon>
        <taxon>Dikarya</taxon>
        <taxon>Ascomycota</taxon>
        <taxon>Pezizomycotina</taxon>
        <taxon>Leotiomycetes</taxon>
        <taxon>Helotiales</taxon>
        <taxon>Mollisiaceae</taxon>
        <taxon>Phialocephala</taxon>
        <taxon>Phialocephala fortinii species complex</taxon>
    </lineage>
</organism>
<dbReference type="OrthoDB" id="152248at2759"/>
<reference evidence="2 3" key="1">
    <citation type="submission" date="2016-03" db="EMBL/GenBank/DDBJ databases">
        <authorList>
            <person name="Ploux O."/>
        </authorList>
    </citation>
    <scope>NUCLEOTIDE SEQUENCE [LARGE SCALE GENOMIC DNA]</scope>
    <source>
        <strain evidence="2 3">UAMH 11012</strain>
    </source>
</reference>
<dbReference type="InterPro" id="IPR025649">
    <property type="entry name" value="DUF4360"/>
</dbReference>